<gene>
    <name evidence="1" type="ORF">N8E88_02720</name>
</gene>
<reference evidence="1" key="1">
    <citation type="submission" date="2022-09" db="EMBL/GenBank/DDBJ databases">
        <title>Interaction between co-microsymbionts with complementary sets of symbiotic genes in legume-rhizobium systems.</title>
        <authorList>
            <person name="Safronova V."/>
            <person name="Sazanova A."/>
            <person name="Afonin A."/>
            <person name="Chirak E."/>
        </authorList>
    </citation>
    <scope>NUCLEOTIDE SEQUENCE</scope>
    <source>
        <strain evidence="1">A18/3m</strain>
    </source>
</reference>
<organism evidence="1 2">
    <name type="scientific">Phyllobacterium zundukense</name>
    <dbReference type="NCBI Taxonomy" id="1867719"/>
    <lineage>
        <taxon>Bacteria</taxon>
        <taxon>Pseudomonadati</taxon>
        <taxon>Pseudomonadota</taxon>
        <taxon>Alphaproteobacteria</taxon>
        <taxon>Hyphomicrobiales</taxon>
        <taxon>Phyllobacteriaceae</taxon>
        <taxon>Phyllobacterium</taxon>
    </lineage>
</organism>
<proteinExistence type="predicted"/>
<sequence>MTQHGLSREELFALVWEKPTQEVAKELGVSDVAIGKLCVRLQVPKPPRGYWARVQADQTPRRPPLAAFREEVERSRQKAARAISAASLSNLQQQFYRVALSDLQGRGVDVKGAN</sequence>
<accession>A0ACD4CVW9</accession>
<keyword evidence="2" id="KW-1185">Reference proteome</keyword>
<name>A0ACD4CVW9_9HYPH</name>
<geneLocation type="plasmid" evidence="1 2">
    <name>p_unnamed3</name>
</geneLocation>
<keyword evidence="1" id="KW-0614">Plasmid</keyword>
<dbReference type="EMBL" id="CP104970">
    <property type="protein sequence ID" value="UXN57742.1"/>
    <property type="molecule type" value="Genomic_DNA"/>
</dbReference>
<evidence type="ECO:0000313" key="1">
    <source>
        <dbReference type="EMBL" id="UXN57742.1"/>
    </source>
</evidence>
<dbReference type="Proteomes" id="UP001061991">
    <property type="component" value="Plasmid p_unnamed3"/>
</dbReference>
<evidence type="ECO:0000313" key="2">
    <source>
        <dbReference type="Proteomes" id="UP001061991"/>
    </source>
</evidence>
<protein>
    <submittedName>
        <fullName evidence="1">RWP-RK domain-containing protein</fullName>
    </submittedName>
</protein>